<feature type="region of interest" description="Disordered" evidence="1">
    <location>
        <begin position="52"/>
        <end position="224"/>
    </location>
</feature>
<accession>H8G7X4</accession>
<reference evidence="3 4" key="1">
    <citation type="journal article" date="2012" name="Stand. Genomic Sci.">
        <title>Genome sequence of the soil bacterium Saccharomonospora azurea type strain (NA-128(T)).</title>
        <authorList>
            <person name="Klenk H.P."/>
            <person name="Held B."/>
            <person name="Lucas S."/>
            <person name="Lapidus A."/>
            <person name="Copeland A."/>
            <person name="Hammon N."/>
            <person name="Pitluck S."/>
            <person name="Goodwin L.A."/>
            <person name="Han C."/>
            <person name="Tapia R."/>
            <person name="Brambilla E.M."/>
            <person name="Potter G."/>
            <person name="Land M."/>
            <person name="Ivanova N."/>
            <person name="Rohde M."/>
            <person name="Goker M."/>
            <person name="Detter J.C."/>
            <person name="Kyrpides N.C."/>
            <person name="Woyke T."/>
        </authorList>
    </citation>
    <scope>NUCLEOTIDE SEQUENCE [LARGE SCALE GENOMIC DNA]</scope>
    <source>
        <strain evidence="3 4">NA-128</strain>
    </source>
</reference>
<feature type="compositionally biased region" description="Low complexity" evidence="1">
    <location>
        <begin position="160"/>
        <end position="169"/>
    </location>
</feature>
<sequence>MLYIVLLLVLIALGLVVAALVTASSVWAWVSIGASGLAGVLLLVDRVRRSMSGPARESEPSRADADNGTANDDGSETDETGETGTTDATDASTSVEPDGRDLEVAEGASVSGAREAVGSAEAGEVVDETTPTEVTDPVDTVTADADRSDVVADTERSNEGSGAAAVSGAEPTAEGSSDTAGDARGGSAEATLVAAPVDAEPDEEPVVSAREPVSAGGIDPLTDTAPRTALLASSGELAGADVDPPEENSSVDDALLVSDLLAEVLVVDEFPRYHLGHCGWLGTRATIPLAVREARELGFTPCGLCGPDAALAAAHRRRRVARRNTA</sequence>
<evidence type="ECO:0008006" key="5">
    <source>
        <dbReference type="Google" id="ProtNLM"/>
    </source>
</evidence>
<dbReference type="Proteomes" id="UP000004705">
    <property type="component" value="Chromosome"/>
</dbReference>
<dbReference type="AlphaFoldDB" id="H8G7X4"/>
<evidence type="ECO:0000313" key="4">
    <source>
        <dbReference type="Proteomes" id="UP000004705"/>
    </source>
</evidence>
<dbReference type="HOGENOM" id="CLU_082043_0_0_11"/>
<protein>
    <recommendedName>
        <fullName evidence="5">Clumping factor A</fullName>
    </recommendedName>
</protein>
<proteinExistence type="predicted"/>
<keyword evidence="2" id="KW-0812">Transmembrane</keyword>
<keyword evidence="2" id="KW-1133">Transmembrane helix</keyword>
<evidence type="ECO:0000313" key="3">
    <source>
        <dbReference type="EMBL" id="EHY88371.1"/>
    </source>
</evidence>
<keyword evidence="4" id="KW-1185">Reference proteome</keyword>
<feature type="compositionally biased region" description="Low complexity" evidence="1">
    <location>
        <begin position="128"/>
        <end position="143"/>
    </location>
</feature>
<feature type="compositionally biased region" description="Basic and acidic residues" evidence="1">
    <location>
        <begin position="56"/>
        <end position="65"/>
    </location>
</feature>
<feature type="compositionally biased region" description="Basic and acidic residues" evidence="1">
    <location>
        <begin position="144"/>
        <end position="158"/>
    </location>
</feature>
<feature type="transmembrane region" description="Helical" evidence="2">
    <location>
        <begin position="28"/>
        <end position="44"/>
    </location>
</feature>
<name>H8G7X4_9PSEU</name>
<dbReference type="OrthoDB" id="3638805at2"/>
<evidence type="ECO:0000256" key="2">
    <source>
        <dbReference type="SAM" id="Phobius"/>
    </source>
</evidence>
<keyword evidence="2" id="KW-0472">Membrane</keyword>
<dbReference type="EMBL" id="CM001466">
    <property type="protein sequence ID" value="EHY88371.1"/>
    <property type="molecule type" value="Genomic_DNA"/>
</dbReference>
<feature type="compositionally biased region" description="Low complexity" evidence="1">
    <location>
        <begin position="82"/>
        <end position="94"/>
    </location>
</feature>
<gene>
    <name evidence="3" type="ORF">SacazDRAFT_01441</name>
</gene>
<organism evidence="3 4">
    <name type="scientific">Saccharomonospora azurea NA-128</name>
    <dbReference type="NCBI Taxonomy" id="882081"/>
    <lineage>
        <taxon>Bacteria</taxon>
        <taxon>Bacillati</taxon>
        <taxon>Actinomycetota</taxon>
        <taxon>Actinomycetes</taxon>
        <taxon>Pseudonocardiales</taxon>
        <taxon>Pseudonocardiaceae</taxon>
        <taxon>Saccharomonospora</taxon>
    </lineage>
</organism>
<evidence type="ECO:0000256" key="1">
    <source>
        <dbReference type="SAM" id="MobiDB-lite"/>
    </source>
</evidence>
<dbReference type="RefSeq" id="WP_005440036.1">
    <property type="nucleotide sequence ID" value="NZ_CM001466.1"/>
</dbReference>